<sequence length="157" mass="17903">MKKKTWRVHLGVTHTPYAYVEFKRSHEHAAGYTVVLVDVKRLMGCFERDQLVIGRPTEWTETKREGIRQFLDPKEGACEMPVVGFSIRTRTHRRLLGFATPRIEKVPVAGFTNGRHRARYLQYAGAKVMPVEVHEAEAALLRERCGASGHGSECEVR</sequence>
<gene>
    <name evidence="1" type="ORF">AYM40_37475</name>
</gene>
<organism evidence="1 2">
    <name type="scientific">Paraburkholderia phytofirmans OLGA172</name>
    <dbReference type="NCBI Taxonomy" id="1417228"/>
    <lineage>
        <taxon>Bacteria</taxon>
        <taxon>Pseudomonadati</taxon>
        <taxon>Pseudomonadota</taxon>
        <taxon>Betaproteobacteria</taxon>
        <taxon>Burkholderiales</taxon>
        <taxon>Burkholderiaceae</taxon>
        <taxon>Paraburkholderia</taxon>
    </lineage>
</organism>
<dbReference type="Proteomes" id="UP000076852">
    <property type="component" value="Plasmid pOLGA2"/>
</dbReference>
<dbReference type="InterPro" id="IPR054044">
    <property type="entry name" value="PFIN"/>
</dbReference>
<dbReference type="Pfam" id="PF22162">
    <property type="entry name" value="PFIN"/>
    <property type="match status" value="1"/>
</dbReference>
<keyword evidence="2" id="KW-1185">Reference proteome</keyword>
<keyword evidence="1" id="KW-0614">Plasmid</keyword>
<geneLocation type="plasmid" evidence="2">
    <name>polga2</name>
</geneLocation>
<reference evidence="1 2" key="1">
    <citation type="journal article" date="2016" name="Gene">
        <title>PacBio SMRT assembly of a complex multi-replicon genome reveals chlorocatechol degradative operon in a region of genome plasticity.</title>
        <authorList>
            <person name="Ricker N."/>
            <person name="Shen S.Y."/>
            <person name="Goordial J."/>
            <person name="Jin S."/>
            <person name="Fulthorpe R.R."/>
        </authorList>
    </citation>
    <scope>NUCLEOTIDE SEQUENCE [LARGE SCALE GENOMIC DNA]</scope>
    <source>
        <strain evidence="1 2">OLGA172</strain>
        <plasmid evidence="2">polga2</plasmid>
    </source>
</reference>
<dbReference type="KEGG" id="buz:AYM40_37475"/>
<dbReference type="RefSeq" id="WP_063501212.1">
    <property type="nucleotide sequence ID" value="NZ_CP014581.1"/>
</dbReference>
<accession>A0A161I8S7</accession>
<dbReference type="AlphaFoldDB" id="A0A161I8S7"/>
<evidence type="ECO:0000313" key="1">
    <source>
        <dbReference type="EMBL" id="ANB78054.1"/>
    </source>
</evidence>
<evidence type="ECO:0000313" key="2">
    <source>
        <dbReference type="Proteomes" id="UP000076852"/>
    </source>
</evidence>
<name>A0A161I8S7_9BURK</name>
<dbReference type="EMBL" id="CP014581">
    <property type="protein sequence ID" value="ANB78054.1"/>
    <property type="molecule type" value="Genomic_DNA"/>
</dbReference>
<dbReference type="OrthoDB" id="7012308at2"/>
<proteinExistence type="predicted"/>
<protein>
    <submittedName>
        <fullName evidence="1">Uncharacterized protein</fullName>
    </submittedName>
</protein>